<dbReference type="InterPro" id="IPR023346">
    <property type="entry name" value="Lysozyme-like_dom_sf"/>
</dbReference>
<feature type="active site" description="Nucleophile" evidence="2">
    <location>
        <position position="88"/>
    </location>
</feature>
<dbReference type="Proteomes" id="UP000179642">
    <property type="component" value="Unassembled WGS sequence"/>
</dbReference>
<dbReference type="PROSITE" id="PS51318">
    <property type="entry name" value="TAT"/>
    <property type="match status" value="1"/>
</dbReference>
<dbReference type="InterPro" id="IPR023099">
    <property type="entry name" value="Glyco_hydro_46_N"/>
</dbReference>
<accession>A0A1S2P074</accession>
<evidence type="ECO:0000313" key="3">
    <source>
        <dbReference type="EMBL" id="OIJ87051.1"/>
    </source>
</evidence>
<dbReference type="EC" id="3.2.1.132" evidence="1"/>
<dbReference type="Gene3D" id="3.30.386.10">
    <property type="entry name" value="Chitosanase, subunit A, domain 2"/>
    <property type="match status" value="1"/>
</dbReference>
<dbReference type="PIRSF" id="PIRSF036551">
    <property type="entry name" value="Chitosanase"/>
    <property type="match status" value="1"/>
</dbReference>
<keyword evidence="1" id="KW-0378">Hydrolase</keyword>
<dbReference type="GO" id="GO:0016977">
    <property type="term" value="F:chitosanase activity"/>
    <property type="evidence" value="ECO:0007669"/>
    <property type="project" value="UniProtKB-UniRule"/>
</dbReference>
<sequence length="285" mass="30961">MVHADRESSPATVSRRTLVAVLGAAVASGALIGTQRASAAPSTRAARAAGAGLDDPAKKEIAMELVSSAENSSLDWKAQYKYIEDIGDGRGYTAGIIGFCSGTGDMLDLVQLYADRKSGNVLAKYLPALRKVNGSDSHAGLDPDYPDDWRRAAKDTVFQQCQNDERDRVYFNPAVAQGKTDGLRALGQFCYYDAIVMHGDGGDPTSFSNIRKRALRSAEPPAQGGDETTYLNAFLDARVWAMKQEEAHSDTSRVDTEQRVFLRKGNLDLNTPLDWKTYGDSYHIG</sequence>
<gene>
    <name evidence="3" type="ORF">BIV23_43155</name>
</gene>
<keyword evidence="1" id="KW-0964">Secreted</keyword>
<evidence type="ECO:0000256" key="1">
    <source>
        <dbReference type="PIRNR" id="PIRNR036551"/>
    </source>
</evidence>
<comment type="function">
    <text evidence="1">Aids in the defense against invading fungal pathogens by degrading their cell wall chitosan.</text>
</comment>
<dbReference type="GO" id="GO:0005975">
    <property type="term" value="P:carbohydrate metabolic process"/>
    <property type="evidence" value="ECO:0007669"/>
    <property type="project" value="UniProtKB-UniRule"/>
</dbReference>
<dbReference type="InterPro" id="IPR000400">
    <property type="entry name" value="Glyco_hydro_46"/>
</dbReference>
<proteinExistence type="inferred from homology"/>
<evidence type="ECO:0000256" key="2">
    <source>
        <dbReference type="PIRSR" id="PIRSR036551-1"/>
    </source>
</evidence>
<dbReference type="OrthoDB" id="1551268at2"/>
<keyword evidence="4" id="KW-1185">Reference proteome</keyword>
<dbReference type="EMBL" id="MLYO01000118">
    <property type="protein sequence ID" value="OIJ87051.1"/>
    <property type="molecule type" value="Genomic_DNA"/>
</dbReference>
<dbReference type="CDD" id="cd00978">
    <property type="entry name" value="chitosanase_GH46"/>
    <property type="match status" value="1"/>
</dbReference>
<comment type="catalytic activity">
    <reaction evidence="1">
        <text>Endohydrolysis of beta-(1-&gt;4)-linkages between D-glucosamine residues in a partly acetylated chitosan.</text>
        <dbReference type="EC" id="3.2.1.132"/>
    </reaction>
</comment>
<dbReference type="GO" id="GO:0005576">
    <property type="term" value="C:extracellular region"/>
    <property type="evidence" value="ECO:0007669"/>
    <property type="project" value="UniProtKB-SubCell"/>
</dbReference>
<dbReference type="AlphaFoldDB" id="A0A1S2P074"/>
<comment type="caution">
    <text evidence="3">The sequence shown here is derived from an EMBL/GenBank/DDBJ whole genome shotgun (WGS) entry which is preliminary data.</text>
</comment>
<dbReference type="Gene3D" id="1.20.141.10">
    <property type="entry name" value="Chitosanase, subunit A, domain 1"/>
    <property type="match status" value="1"/>
</dbReference>
<protein>
    <recommendedName>
        <fullName evidence="1">Chitosanase</fullName>
        <ecNumber evidence="1">3.2.1.132</ecNumber>
    </recommendedName>
</protein>
<name>A0A1S2P074_9ACTN</name>
<organism evidence="3 4">
    <name type="scientific">Streptomyces monashensis</name>
    <dbReference type="NCBI Taxonomy" id="1678012"/>
    <lineage>
        <taxon>Bacteria</taxon>
        <taxon>Bacillati</taxon>
        <taxon>Actinomycetota</taxon>
        <taxon>Actinomycetes</taxon>
        <taxon>Kitasatosporales</taxon>
        <taxon>Streptomycetaceae</taxon>
        <taxon>Streptomyces</taxon>
    </lineage>
</organism>
<evidence type="ECO:0000313" key="4">
    <source>
        <dbReference type="Proteomes" id="UP000179642"/>
    </source>
</evidence>
<dbReference type="SUPFAM" id="SSF53955">
    <property type="entry name" value="Lysozyme-like"/>
    <property type="match status" value="1"/>
</dbReference>
<feature type="active site" description="Proton donor" evidence="2">
    <location>
        <position position="70"/>
    </location>
</feature>
<keyword evidence="1" id="KW-0326">Glycosidase</keyword>
<dbReference type="InterPro" id="IPR006311">
    <property type="entry name" value="TAT_signal"/>
</dbReference>
<dbReference type="RefSeq" id="WP_071386450.1">
    <property type="nucleotide sequence ID" value="NZ_MLYO01000118.1"/>
</dbReference>
<reference evidence="3 4" key="1">
    <citation type="submission" date="2016-10" db="EMBL/GenBank/DDBJ databases">
        <title>Genome sequence of Streptomyces sp. MUSC 1.</title>
        <authorList>
            <person name="Lee L.-H."/>
            <person name="Ser H.-L."/>
            <person name="Law J.W.-F."/>
        </authorList>
    </citation>
    <scope>NUCLEOTIDE SEQUENCE [LARGE SCALE GENOMIC DNA]</scope>
    <source>
        <strain evidence="3 4">MUSC 1</strain>
    </source>
</reference>
<comment type="similarity">
    <text evidence="1">Belongs to the glycosyl hydrolase 46 family.</text>
</comment>
<dbReference type="Pfam" id="PF01374">
    <property type="entry name" value="Glyco_hydro_46"/>
    <property type="match status" value="1"/>
</dbReference>
<comment type="subcellular location">
    <subcellularLocation>
        <location evidence="1">Secreted</location>
    </subcellularLocation>
</comment>
<dbReference type="PROSITE" id="PS60000">
    <property type="entry name" value="CHITOSANASE_46_80"/>
    <property type="match status" value="1"/>
</dbReference>